<gene>
    <name evidence="1" type="ORF">B0T11DRAFT_319259</name>
</gene>
<evidence type="ECO:0000313" key="2">
    <source>
        <dbReference type="Proteomes" id="UP000813385"/>
    </source>
</evidence>
<reference evidence="1" key="1">
    <citation type="journal article" date="2021" name="Nat. Commun.">
        <title>Genetic determinants of endophytism in the Arabidopsis root mycobiome.</title>
        <authorList>
            <person name="Mesny F."/>
            <person name="Miyauchi S."/>
            <person name="Thiergart T."/>
            <person name="Pickel B."/>
            <person name="Atanasova L."/>
            <person name="Karlsson M."/>
            <person name="Huettel B."/>
            <person name="Barry K.W."/>
            <person name="Haridas S."/>
            <person name="Chen C."/>
            <person name="Bauer D."/>
            <person name="Andreopoulos W."/>
            <person name="Pangilinan J."/>
            <person name="LaButti K."/>
            <person name="Riley R."/>
            <person name="Lipzen A."/>
            <person name="Clum A."/>
            <person name="Drula E."/>
            <person name="Henrissat B."/>
            <person name="Kohler A."/>
            <person name="Grigoriev I.V."/>
            <person name="Martin F.M."/>
            <person name="Hacquard S."/>
        </authorList>
    </citation>
    <scope>NUCLEOTIDE SEQUENCE</scope>
    <source>
        <strain evidence="1">MPI-CAGE-AT-0016</strain>
    </source>
</reference>
<dbReference type="AlphaFoldDB" id="A0A8K0T883"/>
<dbReference type="EMBL" id="JAGPXD010000004">
    <property type="protein sequence ID" value="KAH7358106.1"/>
    <property type="molecule type" value="Genomic_DNA"/>
</dbReference>
<evidence type="ECO:0000313" key="1">
    <source>
        <dbReference type="EMBL" id="KAH7358106.1"/>
    </source>
</evidence>
<proteinExistence type="predicted"/>
<dbReference type="OrthoDB" id="4763081at2759"/>
<keyword evidence="2" id="KW-1185">Reference proteome</keyword>
<dbReference type="Proteomes" id="UP000813385">
    <property type="component" value="Unassembled WGS sequence"/>
</dbReference>
<protein>
    <submittedName>
        <fullName evidence="1">Uncharacterized protein</fullName>
    </submittedName>
</protein>
<organism evidence="1 2">
    <name type="scientific">Plectosphaerella cucumerina</name>
    <dbReference type="NCBI Taxonomy" id="40658"/>
    <lineage>
        <taxon>Eukaryota</taxon>
        <taxon>Fungi</taxon>
        <taxon>Dikarya</taxon>
        <taxon>Ascomycota</taxon>
        <taxon>Pezizomycotina</taxon>
        <taxon>Sordariomycetes</taxon>
        <taxon>Hypocreomycetidae</taxon>
        <taxon>Glomerellales</taxon>
        <taxon>Plectosphaerellaceae</taxon>
        <taxon>Plectosphaerella</taxon>
    </lineage>
</organism>
<comment type="caution">
    <text evidence="1">The sequence shown here is derived from an EMBL/GenBank/DDBJ whole genome shotgun (WGS) entry which is preliminary data.</text>
</comment>
<accession>A0A8K0T883</accession>
<name>A0A8K0T883_9PEZI</name>
<sequence>MSLITMGHIKIQPCCGACGSPFSGGQRILALSVSQGGPRRRFSIIDVFTYPKTDLVRYAGGKFLCYLVSCSICEWQSETATVHLDCWQLYAANTPVTRRLSRLHRAAVARLPWRECPSAFMLAPDHNVPLVMEMAAKMQLERLASLPPEIQGMIAANLDTSPLWQYSAVLALIKAIETSTKAAESAMMAPISLVHNWRRGEVPLLSQVHLESSALVTIDSMGIRAITRSEVQSQGRRVGHEVFIMDLSGTQLNFNNGHCRFTLPDAGAAPLIWNTPNPPPLDNCAELPRPLRRTAAAVNLRSCFGFTFFISECRVCRVHAHTKLMPTADTTWQHLAKSSQCKAAWVYVPLPPRDELKAFGIRTQVDRYRGGQKWSAYCFRTSLLGDFTIGPWNSESPTFAYHTSRDSTLVHTTMGNYATFSRIFPKDTQCEDFSPVPPQSPRSSAIRGPCYSSALLASVRYIWIYLNGEGLCLGLIIDYKNGGQRALGSCRVGVDPAERCAKLEDIRFRPVMITLESGQDFHGGVKVEICSASDDEEREAGWTRFKEGRMLEMWFGHDTVVLTLV</sequence>